<dbReference type="PANTHER" id="PTHR14791">
    <property type="entry name" value="BOMB/KIRA PROTEINS"/>
    <property type="match status" value="1"/>
</dbReference>
<protein>
    <recommendedName>
        <fullName evidence="4">WW domain-containing protein</fullName>
    </recommendedName>
</protein>
<dbReference type="PANTHER" id="PTHR14791:SF29">
    <property type="entry name" value="PROTEIN KIBRA"/>
    <property type="match status" value="1"/>
</dbReference>
<organism evidence="2 3">
    <name type="scientific">Zingiber officinale</name>
    <name type="common">Ginger</name>
    <name type="synonym">Amomum zingiber</name>
    <dbReference type="NCBI Taxonomy" id="94328"/>
    <lineage>
        <taxon>Eukaryota</taxon>
        <taxon>Viridiplantae</taxon>
        <taxon>Streptophyta</taxon>
        <taxon>Embryophyta</taxon>
        <taxon>Tracheophyta</taxon>
        <taxon>Spermatophyta</taxon>
        <taxon>Magnoliopsida</taxon>
        <taxon>Liliopsida</taxon>
        <taxon>Zingiberales</taxon>
        <taxon>Zingiberaceae</taxon>
        <taxon>Zingiber</taxon>
    </lineage>
</organism>
<dbReference type="EMBL" id="JACMSC010000018">
    <property type="protein sequence ID" value="KAG6475269.1"/>
    <property type="molecule type" value="Genomic_DNA"/>
</dbReference>
<feature type="compositionally biased region" description="Low complexity" evidence="1">
    <location>
        <begin position="225"/>
        <end position="237"/>
    </location>
</feature>
<accession>A0A8J5EW03</accession>
<comment type="caution">
    <text evidence="2">The sequence shown here is derived from an EMBL/GenBank/DDBJ whole genome shotgun (WGS) entry which is preliminary data.</text>
</comment>
<dbReference type="InterPro" id="IPR051105">
    <property type="entry name" value="WWC/KIBRA_Hippo_Reg"/>
</dbReference>
<reference evidence="2 3" key="1">
    <citation type="submission" date="2020-08" db="EMBL/GenBank/DDBJ databases">
        <title>Plant Genome Project.</title>
        <authorList>
            <person name="Zhang R.-G."/>
        </authorList>
    </citation>
    <scope>NUCLEOTIDE SEQUENCE [LARGE SCALE GENOMIC DNA]</scope>
    <source>
        <tissue evidence="2">Rhizome</tissue>
    </source>
</reference>
<dbReference type="InterPro" id="IPR036020">
    <property type="entry name" value="WW_dom_sf"/>
</dbReference>
<dbReference type="AlphaFoldDB" id="A0A8J5EW03"/>
<dbReference type="Proteomes" id="UP000734854">
    <property type="component" value="Unassembled WGS sequence"/>
</dbReference>
<feature type="compositionally biased region" description="Low complexity" evidence="1">
    <location>
        <begin position="272"/>
        <end position="289"/>
    </location>
</feature>
<gene>
    <name evidence="2" type="ORF">ZIOFF_064487</name>
</gene>
<dbReference type="SUPFAM" id="SSF51045">
    <property type="entry name" value="WW domain"/>
    <property type="match status" value="1"/>
</dbReference>
<keyword evidence="3" id="KW-1185">Reference proteome</keyword>
<evidence type="ECO:0000313" key="2">
    <source>
        <dbReference type="EMBL" id="KAG6475269.1"/>
    </source>
</evidence>
<feature type="region of interest" description="Disordered" evidence="1">
    <location>
        <begin position="154"/>
        <end position="183"/>
    </location>
</feature>
<feature type="region of interest" description="Disordered" evidence="1">
    <location>
        <begin position="216"/>
        <end position="292"/>
    </location>
</feature>
<dbReference type="Gene3D" id="2.20.70.10">
    <property type="match status" value="1"/>
</dbReference>
<proteinExistence type="predicted"/>
<sequence length="332" mass="34694">MAANLTEGFGAVTGGGDEEDKSKAAFAGHIEAGPGAITLRRSCGLILDTTLWIPKQESEEKSLNRNPKMRWKNGDRSIRSLPRAELLPSTTPYLAAFCFSIWKKSCSAMASTSACFIVFVRGFALVGGSSARAMAVAPNVETIAASLRSCSLGEGGEGGRSPPLQTHLAEASDESGGGGGGGISVELNSEIALPVQWEQCLDLRTGEIYYINWENGDRTTEDPRSTSGGYSSSNYYYDDGDDGASDEYSSSRGGGGSGGDDKDASDEEDTADSSSLSSASPSPSSSVEDPIGEDHTLVAAGCKACFMYFMVPKRVDSCPKCAGGLLHLGRNG</sequence>
<evidence type="ECO:0000313" key="3">
    <source>
        <dbReference type="Proteomes" id="UP000734854"/>
    </source>
</evidence>
<evidence type="ECO:0008006" key="4">
    <source>
        <dbReference type="Google" id="ProtNLM"/>
    </source>
</evidence>
<evidence type="ECO:0000256" key="1">
    <source>
        <dbReference type="SAM" id="MobiDB-lite"/>
    </source>
</evidence>
<name>A0A8J5EW03_ZINOF</name>